<dbReference type="InterPro" id="IPR004045">
    <property type="entry name" value="Glutathione_S-Trfase_N"/>
</dbReference>
<dbReference type="PANTHER" id="PTHR44051:SF8">
    <property type="entry name" value="GLUTATHIONE S-TRANSFERASE GSTA"/>
    <property type="match status" value="1"/>
</dbReference>
<dbReference type="InterPro" id="IPR040079">
    <property type="entry name" value="Glutathione_S-Trfase"/>
</dbReference>
<accession>A0A2D2AXG9</accession>
<dbReference type="GO" id="GO:0016740">
    <property type="term" value="F:transferase activity"/>
    <property type="evidence" value="ECO:0007669"/>
    <property type="project" value="UniProtKB-KW"/>
</dbReference>
<evidence type="ECO:0000259" key="1">
    <source>
        <dbReference type="PROSITE" id="PS50404"/>
    </source>
</evidence>
<dbReference type="SUPFAM" id="SSF52833">
    <property type="entry name" value="Thioredoxin-like"/>
    <property type="match status" value="1"/>
</dbReference>
<dbReference type="SUPFAM" id="SSF47616">
    <property type="entry name" value="GST C-terminal domain-like"/>
    <property type="match status" value="1"/>
</dbReference>
<keyword evidence="4" id="KW-1185">Reference proteome</keyword>
<evidence type="ECO:0000259" key="2">
    <source>
        <dbReference type="PROSITE" id="PS50405"/>
    </source>
</evidence>
<evidence type="ECO:0000313" key="3">
    <source>
        <dbReference type="EMBL" id="ATQ42665.1"/>
    </source>
</evidence>
<dbReference type="SFLD" id="SFLDG00358">
    <property type="entry name" value="Main_(cytGST)"/>
    <property type="match status" value="1"/>
</dbReference>
<sequence length="235" mass="25148">MEPILIYGVPHGCSFGSIVAFAWSGLPYRLARVDMLSELEDAVFTRANPLRLTPALLLPNGEVLTESFAILQHVASKAPEGKLAFAPGSPQQDRLNEMLAFLVTGFHGAWGPLFSPFKYVDGDEAQKSVHAKARARAARGYAHIEALLADRDWLVGGKPTIADAYFAGVARWGADLQVFDLAAEYPRVHALLQRLEADPAVGFAHDAEEGRPLGEGGGGFLGQVSLSELGGRLAA</sequence>
<dbReference type="Gene3D" id="3.40.30.10">
    <property type="entry name" value="Glutaredoxin"/>
    <property type="match status" value="1"/>
</dbReference>
<dbReference type="CDD" id="cd03057">
    <property type="entry name" value="GST_N_Beta"/>
    <property type="match status" value="1"/>
</dbReference>
<dbReference type="RefSeq" id="WP_099621919.1">
    <property type="nucleotide sequence ID" value="NZ_CP024201.1"/>
</dbReference>
<proteinExistence type="predicted"/>
<protein>
    <submittedName>
        <fullName evidence="3">Glutathione S-transferase</fullName>
    </submittedName>
</protein>
<dbReference type="Pfam" id="PF00043">
    <property type="entry name" value="GST_C"/>
    <property type="match status" value="1"/>
</dbReference>
<dbReference type="AlphaFoldDB" id="A0A2D2AXG9"/>
<dbReference type="SFLD" id="SFLDS00019">
    <property type="entry name" value="Glutathione_Transferase_(cytos"/>
    <property type="match status" value="1"/>
</dbReference>
<dbReference type="InterPro" id="IPR036249">
    <property type="entry name" value="Thioredoxin-like_sf"/>
</dbReference>
<feature type="domain" description="GST N-terminal" evidence="1">
    <location>
        <begin position="1"/>
        <end position="82"/>
    </location>
</feature>
<dbReference type="PROSITE" id="PS50405">
    <property type="entry name" value="GST_CTER"/>
    <property type="match status" value="1"/>
</dbReference>
<dbReference type="OrthoDB" id="9815075at2"/>
<keyword evidence="3" id="KW-0808">Transferase</keyword>
<dbReference type="InterPro" id="IPR004046">
    <property type="entry name" value="GST_C"/>
</dbReference>
<reference evidence="3 4" key="1">
    <citation type="submission" date="2017-10" db="EMBL/GenBank/DDBJ databases">
        <title>Genome sequence of Caulobacter mirabilis FWC38.</title>
        <authorList>
            <person name="Fiebig A."/>
            <person name="Crosson S."/>
        </authorList>
    </citation>
    <scope>NUCLEOTIDE SEQUENCE [LARGE SCALE GENOMIC DNA]</scope>
    <source>
        <strain evidence="3 4">FWC 38</strain>
    </source>
</reference>
<dbReference type="PANTHER" id="PTHR44051">
    <property type="entry name" value="GLUTATHIONE S-TRANSFERASE-RELATED"/>
    <property type="match status" value="1"/>
</dbReference>
<evidence type="ECO:0000313" key="4">
    <source>
        <dbReference type="Proteomes" id="UP000228945"/>
    </source>
</evidence>
<organism evidence="3 4">
    <name type="scientific">Caulobacter mirabilis</name>
    <dbReference type="NCBI Taxonomy" id="69666"/>
    <lineage>
        <taxon>Bacteria</taxon>
        <taxon>Pseudomonadati</taxon>
        <taxon>Pseudomonadota</taxon>
        <taxon>Alphaproteobacteria</taxon>
        <taxon>Caulobacterales</taxon>
        <taxon>Caulobacteraceae</taxon>
        <taxon>Caulobacter</taxon>
    </lineage>
</organism>
<dbReference type="Proteomes" id="UP000228945">
    <property type="component" value="Chromosome"/>
</dbReference>
<dbReference type="InterPro" id="IPR010987">
    <property type="entry name" value="Glutathione-S-Trfase_C-like"/>
</dbReference>
<dbReference type="KEGG" id="cmb:CSW64_09705"/>
<gene>
    <name evidence="3" type="ORF">CSW64_09705</name>
</gene>
<feature type="domain" description="GST C-terminal" evidence="2">
    <location>
        <begin position="88"/>
        <end position="213"/>
    </location>
</feature>
<name>A0A2D2AXG9_9CAUL</name>
<dbReference type="InterPro" id="IPR036282">
    <property type="entry name" value="Glutathione-S-Trfase_C_sf"/>
</dbReference>
<dbReference type="Pfam" id="PF13409">
    <property type="entry name" value="GST_N_2"/>
    <property type="match status" value="1"/>
</dbReference>
<dbReference type="Gene3D" id="1.20.1050.10">
    <property type="match status" value="1"/>
</dbReference>
<dbReference type="PROSITE" id="PS50404">
    <property type="entry name" value="GST_NTER"/>
    <property type="match status" value="1"/>
</dbReference>
<dbReference type="EMBL" id="CP024201">
    <property type="protein sequence ID" value="ATQ42665.1"/>
    <property type="molecule type" value="Genomic_DNA"/>
</dbReference>